<dbReference type="AlphaFoldDB" id="A0A9E7GR48"/>
<feature type="non-terminal residue" evidence="2">
    <location>
        <position position="278"/>
    </location>
</feature>
<dbReference type="EMBL" id="CP097509">
    <property type="protein sequence ID" value="URE19846.1"/>
    <property type="molecule type" value="Genomic_DNA"/>
</dbReference>
<gene>
    <name evidence="2" type="ORF">MUK42_35917</name>
</gene>
<evidence type="ECO:0000313" key="3">
    <source>
        <dbReference type="Proteomes" id="UP001055439"/>
    </source>
</evidence>
<keyword evidence="3" id="KW-1185">Reference proteome</keyword>
<feature type="region of interest" description="Disordered" evidence="1">
    <location>
        <begin position="1"/>
        <end position="55"/>
    </location>
</feature>
<proteinExistence type="predicted"/>
<evidence type="ECO:0000313" key="2">
    <source>
        <dbReference type="EMBL" id="URE19846.1"/>
    </source>
</evidence>
<reference evidence="2" key="1">
    <citation type="submission" date="2022-05" db="EMBL/GenBank/DDBJ databases">
        <title>The Musa troglodytarum L. genome provides insights into the mechanism of non-climacteric behaviour and enrichment of carotenoids.</title>
        <authorList>
            <person name="Wang J."/>
        </authorList>
    </citation>
    <scope>NUCLEOTIDE SEQUENCE</scope>
    <source>
        <tissue evidence="2">Leaf</tissue>
    </source>
</reference>
<sequence>MDCQQQQPTRPEERARHKFHSSPHLTESNLRRRRRTSSLTSPSSDRLDTPTTMKGSGAVTIASTVITAAATYSTAVSGSSLPDPPKQQSADQCKMPSPLRHCYHYLRCRLSITASTMPLLPREEIITEQQELTAKAGQNRFFHHLDFVDVLILELDVVISSALILHVEASDALVETDVFGKLAVGLEEAGLVGHVLEDDVGLVVLVVTESHEDDVPGGDPDLLVHLAADVAEPLAAVDAHGLAAPVAEHPEDLGVLLSVLLEDQLALLVVGFVLPSLA</sequence>
<evidence type="ECO:0000256" key="1">
    <source>
        <dbReference type="SAM" id="MobiDB-lite"/>
    </source>
</evidence>
<dbReference type="Proteomes" id="UP001055439">
    <property type="component" value="Chromosome 7"/>
</dbReference>
<dbReference type="OrthoDB" id="509329at2759"/>
<protein>
    <submittedName>
        <fullName evidence="2">LSD1 zinc finger</fullName>
    </submittedName>
</protein>
<name>A0A9E7GR48_9LILI</name>
<organism evidence="2 3">
    <name type="scientific">Musa troglodytarum</name>
    <name type="common">fe'i banana</name>
    <dbReference type="NCBI Taxonomy" id="320322"/>
    <lineage>
        <taxon>Eukaryota</taxon>
        <taxon>Viridiplantae</taxon>
        <taxon>Streptophyta</taxon>
        <taxon>Embryophyta</taxon>
        <taxon>Tracheophyta</taxon>
        <taxon>Spermatophyta</taxon>
        <taxon>Magnoliopsida</taxon>
        <taxon>Liliopsida</taxon>
        <taxon>Zingiberales</taxon>
        <taxon>Musaceae</taxon>
        <taxon>Musa</taxon>
    </lineage>
</organism>
<accession>A0A9E7GR48</accession>